<keyword evidence="2" id="KW-0472">Membrane</keyword>
<dbReference type="Gene3D" id="1.25.40.10">
    <property type="entry name" value="Tetratricopeptide repeat domain"/>
    <property type="match status" value="1"/>
</dbReference>
<dbReference type="SMART" id="SM00327">
    <property type="entry name" value="VWA"/>
    <property type="match status" value="1"/>
</dbReference>
<dbReference type="SUPFAM" id="SSF48452">
    <property type="entry name" value="TPR-like"/>
    <property type="match status" value="1"/>
</dbReference>
<dbReference type="InterPro" id="IPR011990">
    <property type="entry name" value="TPR-like_helical_dom_sf"/>
</dbReference>
<name>A0A2N7FH12_VIBSP</name>
<dbReference type="PANTHER" id="PTHR22550">
    <property type="entry name" value="SPORE GERMINATION PROTEIN"/>
    <property type="match status" value="1"/>
</dbReference>
<feature type="transmembrane region" description="Helical" evidence="2">
    <location>
        <begin position="59"/>
        <end position="81"/>
    </location>
</feature>
<evidence type="ECO:0000313" key="4">
    <source>
        <dbReference type="EMBL" id="PMJ68588.1"/>
    </source>
</evidence>
<dbReference type="InterPro" id="IPR036465">
    <property type="entry name" value="vWFA_dom_sf"/>
</dbReference>
<sequence>MIGNFHFLRPEWLLLIAPLFAVLLINWRRSQKRHSWVTHLPKHLSDALRVGESSRIKHLPILLLGVIGIISIVVAAGPSWYRQSSPFAEDTTPLVVVLDVSESMLQQDVAPSRLFRAKKKIAELIDLQGKGKTALVVYSGTAHLAMPLTQDIEVFTPLLDAIQPNVMPREGKFAEYTLPVINKLISETDMATVLLVTDAVNQQAYRSYQDYFNETGHQLLIYGVGNSDVPSPLPMEAKKLSSLASAVHGDFIAFTQDDQDIQDLSGQITSFAELSADQAEPWFDASYPLVWLVLVPYLLWFRKGWLVQWCFVASVFYSAVYSPNLYAAEFSLADIWLTKDQQGALYYREQDYQQAAQVFDNEYWKATAYYQAGEYEVAQQFYMRSDTFQSQLGAAASLVNLKEFVAARSLYRDILEQFPEQQEARHNLKIVEDVIAYIDNFTEGQSKSSERQVSRENGDKPKRSEGVEQQVEQDQVIQEVLSAEDILNDPRANDKWMKRVQSDLSNFITTKFALQHQQGLSNKTEWNDVSK</sequence>
<feature type="transmembrane region" description="Helical" evidence="2">
    <location>
        <begin position="12"/>
        <end position="27"/>
    </location>
</feature>
<dbReference type="AlphaFoldDB" id="A0A2N7FH12"/>
<dbReference type="SUPFAM" id="SSF53300">
    <property type="entry name" value="vWA-like"/>
    <property type="match status" value="1"/>
</dbReference>
<dbReference type="InterPro" id="IPR050768">
    <property type="entry name" value="UPF0353/GerABKA_families"/>
</dbReference>
<accession>A0A2N7FH12</accession>
<feature type="region of interest" description="Disordered" evidence="1">
    <location>
        <begin position="446"/>
        <end position="471"/>
    </location>
</feature>
<feature type="domain" description="VWFA" evidence="3">
    <location>
        <begin position="93"/>
        <end position="268"/>
    </location>
</feature>
<dbReference type="PROSITE" id="PS50234">
    <property type="entry name" value="VWFA"/>
    <property type="match status" value="1"/>
</dbReference>
<dbReference type="InterPro" id="IPR002035">
    <property type="entry name" value="VWF_A"/>
</dbReference>
<evidence type="ECO:0000313" key="5">
    <source>
        <dbReference type="Proteomes" id="UP000235330"/>
    </source>
</evidence>
<feature type="compositionally biased region" description="Basic and acidic residues" evidence="1">
    <location>
        <begin position="448"/>
        <end position="466"/>
    </location>
</feature>
<dbReference type="Proteomes" id="UP000235330">
    <property type="component" value="Unassembled WGS sequence"/>
</dbReference>
<protein>
    <submittedName>
        <fullName evidence="4">Transporter</fullName>
    </submittedName>
</protein>
<keyword evidence="2" id="KW-0812">Transmembrane</keyword>
<proteinExistence type="predicted"/>
<dbReference type="Pfam" id="PF13519">
    <property type="entry name" value="VWA_2"/>
    <property type="match status" value="1"/>
</dbReference>
<evidence type="ECO:0000259" key="3">
    <source>
        <dbReference type="PROSITE" id="PS50234"/>
    </source>
</evidence>
<dbReference type="PANTHER" id="PTHR22550:SF14">
    <property type="entry name" value="VWFA DOMAIN-CONTAINING PROTEIN"/>
    <property type="match status" value="1"/>
</dbReference>
<evidence type="ECO:0000256" key="1">
    <source>
        <dbReference type="SAM" id="MobiDB-lite"/>
    </source>
</evidence>
<dbReference type="EMBL" id="MCWU01000013">
    <property type="protein sequence ID" value="PMJ68588.1"/>
    <property type="molecule type" value="Genomic_DNA"/>
</dbReference>
<dbReference type="Gene3D" id="3.40.50.410">
    <property type="entry name" value="von Willebrand factor, type A domain"/>
    <property type="match status" value="1"/>
</dbReference>
<dbReference type="RefSeq" id="WP_241910835.1">
    <property type="nucleotide sequence ID" value="NZ_CAWNSM010000013.1"/>
</dbReference>
<reference evidence="5" key="1">
    <citation type="submission" date="2016-07" db="EMBL/GenBank/DDBJ databases">
        <title>Nontailed viruses are major unrecognized killers of bacteria in the ocean.</title>
        <authorList>
            <person name="Kauffman K."/>
            <person name="Hussain F."/>
            <person name="Yang J."/>
            <person name="Arevalo P."/>
            <person name="Brown J."/>
            <person name="Cutler M."/>
            <person name="Kelly L."/>
            <person name="Polz M.F."/>
        </authorList>
    </citation>
    <scope>NUCLEOTIDE SEQUENCE [LARGE SCALE GENOMIC DNA]</scope>
    <source>
        <strain evidence="5">10N.261.55.E11</strain>
    </source>
</reference>
<comment type="caution">
    <text evidence="4">The sequence shown here is derived from an EMBL/GenBank/DDBJ whole genome shotgun (WGS) entry which is preliminary data.</text>
</comment>
<organism evidence="4 5">
    <name type="scientific">Vibrio splendidus</name>
    <dbReference type="NCBI Taxonomy" id="29497"/>
    <lineage>
        <taxon>Bacteria</taxon>
        <taxon>Pseudomonadati</taxon>
        <taxon>Pseudomonadota</taxon>
        <taxon>Gammaproteobacteria</taxon>
        <taxon>Vibrionales</taxon>
        <taxon>Vibrionaceae</taxon>
        <taxon>Vibrio</taxon>
    </lineage>
</organism>
<gene>
    <name evidence="4" type="ORF">BCU17_02075</name>
</gene>
<evidence type="ECO:0000256" key="2">
    <source>
        <dbReference type="SAM" id="Phobius"/>
    </source>
</evidence>
<keyword evidence="2" id="KW-1133">Transmembrane helix</keyword>